<keyword evidence="3" id="KW-0732">Signal</keyword>
<feature type="compositionally biased region" description="Basic and acidic residues" evidence="1">
    <location>
        <begin position="275"/>
        <end position="284"/>
    </location>
</feature>
<feature type="compositionally biased region" description="Low complexity" evidence="1">
    <location>
        <begin position="461"/>
        <end position="498"/>
    </location>
</feature>
<evidence type="ECO:0000313" key="5">
    <source>
        <dbReference type="EMBL" id="GGJ80037.1"/>
    </source>
</evidence>
<dbReference type="Proteomes" id="UP000635983">
    <property type="component" value="Unassembled WGS sequence"/>
</dbReference>
<dbReference type="NCBIfam" id="TIGR03504">
    <property type="entry name" value="FimV_Cterm"/>
    <property type="match status" value="1"/>
</dbReference>
<protein>
    <submittedName>
        <fullName evidence="5">Motility protein FimV</fullName>
    </submittedName>
</protein>
<feature type="domain" description="LysM" evidence="4">
    <location>
        <begin position="185"/>
        <end position="239"/>
    </location>
</feature>
<comment type="caution">
    <text evidence="5">The sequence shown here is derived from an EMBL/GenBank/DDBJ whole genome shotgun (WGS) entry which is preliminary data.</text>
</comment>
<feature type="compositionally biased region" description="Acidic residues" evidence="1">
    <location>
        <begin position="787"/>
        <end position="800"/>
    </location>
</feature>
<dbReference type="NCBIfam" id="TIGR03505">
    <property type="entry name" value="FimV_core"/>
    <property type="match status" value="1"/>
</dbReference>
<gene>
    <name evidence="5" type="primary">fimV</name>
    <name evidence="5" type="ORF">GCM10009304_02170</name>
</gene>
<dbReference type="Gene3D" id="1.20.58.2200">
    <property type="match status" value="1"/>
</dbReference>
<dbReference type="InterPro" id="IPR020012">
    <property type="entry name" value="LysM_FimV"/>
</dbReference>
<dbReference type="InterPro" id="IPR020011">
    <property type="entry name" value="FimV_C"/>
</dbReference>
<feature type="region of interest" description="Disordered" evidence="1">
    <location>
        <begin position="268"/>
        <end position="344"/>
    </location>
</feature>
<name>A0A917URS3_9PSED</name>
<feature type="chain" id="PRO_5036698582" evidence="3">
    <location>
        <begin position="25"/>
        <end position="961"/>
    </location>
</feature>
<feature type="compositionally biased region" description="Pro residues" evidence="1">
    <location>
        <begin position="153"/>
        <end position="166"/>
    </location>
</feature>
<dbReference type="InterPro" id="IPR038440">
    <property type="entry name" value="FimV_C_sf"/>
</dbReference>
<keyword evidence="2" id="KW-0472">Membrane</keyword>
<dbReference type="EMBL" id="BMPO01000001">
    <property type="protein sequence ID" value="GGJ80037.1"/>
    <property type="molecule type" value="Genomic_DNA"/>
</dbReference>
<feature type="region of interest" description="Disordered" evidence="1">
    <location>
        <begin position="383"/>
        <end position="530"/>
    </location>
</feature>
<accession>A0A917URS3</accession>
<dbReference type="InterPro" id="IPR036779">
    <property type="entry name" value="LysM_dom_sf"/>
</dbReference>
<dbReference type="PANTHER" id="PTHR48125">
    <property type="entry name" value="LP07818P1"/>
    <property type="match status" value="1"/>
</dbReference>
<reference evidence="5" key="1">
    <citation type="journal article" date="2014" name="Int. J. Syst. Evol. Microbiol.">
        <title>Complete genome sequence of Corynebacterium casei LMG S-19264T (=DSM 44701T), isolated from a smear-ripened cheese.</title>
        <authorList>
            <consortium name="US DOE Joint Genome Institute (JGI-PGF)"/>
            <person name="Walter F."/>
            <person name="Albersmeier A."/>
            <person name="Kalinowski J."/>
            <person name="Ruckert C."/>
        </authorList>
    </citation>
    <scope>NUCLEOTIDE SEQUENCE</scope>
    <source>
        <strain evidence="5">JCM 30078</strain>
    </source>
</reference>
<feature type="compositionally biased region" description="Basic and acidic residues" evidence="1">
    <location>
        <begin position="825"/>
        <end position="834"/>
    </location>
</feature>
<feature type="region of interest" description="Disordered" evidence="1">
    <location>
        <begin position="748"/>
        <end position="863"/>
    </location>
</feature>
<proteinExistence type="predicted"/>
<feature type="compositionally biased region" description="Low complexity" evidence="1">
    <location>
        <begin position="511"/>
        <end position="524"/>
    </location>
</feature>
<evidence type="ECO:0000256" key="1">
    <source>
        <dbReference type="SAM" id="MobiDB-lite"/>
    </source>
</evidence>
<evidence type="ECO:0000313" key="6">
    <source>
        <dbReference type="Proteomes" id="UP000635983"/>
    </source>
</evidence>
<dbReference type="InterPro" id="IPR057840">
    <property type="entry name" value="FimV_N"/>
</dbReference>
<feature type="region of interest" description="Disordered" evidence="1">
    <location>
        <begin position="880"/>
        <end position="902"/>
    </location>
</feature>
<dbReference type="Gene3D" id="3.10.350.10">
    <property type="entry name" value="LysM domain"/>
    <property type="match status" value="1"/>
</dbReference>
<organism evidence="5 6">
    <name type="scientific">Pseudomonas matsuisoli</name>
    <dbReference type="NCBI Taxonomy" id="1515666"/>
    <lineage>
        <taxon>Bacteria</taxon>
        <taxon>Pseudomonadati</taxon>
        <taxon>Pseudomonadota</taxon>
        <taxon>Gammaproteobacteria</taxon>
        <taxon>Pseudomonadales</taxon>
        <taxon>Pseudomonadaceae</taxon>
        <taxon>Pseudomonas</taxon>
    </lineage>
</organism>
<dbReference type="InterPro" id="IPR018392">
    <property type="entry name" value="LysM"/>
</dbReference>
<dbReference type="CDD" id="cd00118">
    <property type="entry name" value="LysM"/>
    <property type="match status" value="1"/>
</dbReference>
<evidence type="ECO:0000256" key="2">
    <source>
        <dbReference type="SAM" id="Phobius"/>
    </source>
</evidence>
<keyword evidence="2" id="KW-0812">Transmembrane</keyword>
<keyword evidence="2" id="KW-1133">Transmembrane helix</keyword>
<feature type="compositionally biased region" description="Acidic residues" evidence="1">
    <location>
        <begin position="761"/>
        <end position="770"/>
    </location>
</feature>
<feature type="compositionally biased region" description="Low complexity" evidence="1">
    <location>
        <begin position="140"/>
        <end position="152"/>
    </location>
</feature>
<feature type="signal peptide" evidence="3">
    <location>
        <begin position="1"/>
        <end position="24"/>
    </location>
</feature>
<evidence type="ECO:0000259" key="4">
    <source>
        <dbReference type="PROSITE" id="PS51782"/>
    </source>
</evidence>
<evidence type="ECO:0000256" key="3">
    <source>
        <dbReference type="SAM" id="SignalP"/>
    </source>
</evidence>
<dbReference type="RefSeq" id="WP_188981290.1">
    <property type="nucleotide sequence ID" value="NZ_BMPO01000001.1"/>
</dbReference>
<dbReference type="PANTHER" id="PTHR48125:SF10">
    <property type="entry name" value="OS12G0136300 PROTEIN"/>
    <property type="match status" value="1"/>
</dbReference>
<feature type="compositionally biased region" description="Basic and acidic residues" evidence="1">
    <location>
        <begin position="801"/>
        <end position="817"/>
    </location>
</feature>
<dbReference type="SUPFAM" id="SSF48452">
    <property type="entry name" value="TPR-like"/>
    <property type="match status" value="1"/>
</dbReference>
<dbReference type="Gene3D" id="1.25.40.10">
    <property type="entry name" value="Tetratricopeptide repeat domain"/>
    <property type="match status" value="1"/>
</dbReference>
<feature type="compositionally biased region" description="Low complexity" evidence="1">
    <location>
        <begin position="418"/>
        <end position="435"/>
    </location>
</feature>
<dbReference type="PROSITE" id="PS51782">
    <property type="entry name" value="LYSM"/>
    <property type="match status" value="1"/>
</dbReference>
<feature type="transmembrane region" description="Helical" evidence="2">
    <location>
        <begin position="544"/>
        <end position="564"/>
    </location>
</feature>
<dbReference type="InterPro" id="IPR011990">
    <property type="entry name" value="TPR-like_helical_dom_sf"/>
</dbReference>
<dbReference type="Pfam" id="PF25800">
    <property type="entry name" value="FimV_N"/>
    <property type="match status" value="1"/>
</dbReference>
<feature type="region of interest" description="Disordered" evidence="1">
    <location>
        <begin position="140"/>
        <end position="188"/>
    </location>
</feature>
<sequence>MVQVRKLVLAIAAASSLGSGMAHALGLGELTLQSALNQPLVAEIELIDTRGLDENEVRPTLASPEAFNQAGVDRQYFLTDLKFTPVVRPDGKSVIRVTSTKPVREPYLNFLVEVAWPSGRLMREFTLLLDPPLYAPQTASAAPQLPAAQPRPQAAPAPRAPAPAAPRPALQAAPVVSTPASSGANEYRVGPRETLWEIAERNRSGGSVHQTMLAIQDLNPDAFIDGNINRMKSGQVLRLPNEQQINARSQGEALSQVASQNAAWRQRANVASGERQVDARRRDTAAPTGTQRDTEDNLRLLSGESGEATSGTDDTADGASGRNKALSDKLAVTQESLDTTRRENQELNSRLNDLQSQLEKLQRLMQLKDDQLAKLQAGLAAGQESAANTPAPAAPATPAETAPQAESPVDETSPNGQAAPADPAAAVDSPAPAAPGSEGSEAPFESTPEAGAQHGAEGGNADTDTAAPDVTAQAPAEQPAPEENQAETPAPAEQTAPEDAVSPSASEPAQPIESAEPAAPVAPQEAEEGAESEGLIESLLNNSMLMGIVGGGVLLLLLAALLIARRKREADQENQIVLNDGESDLPPGSFEGLIPAEEAVSAPRDAVENKSETTDALGEADIYIAYGRFNQAAELLLNAIDQEPHRADLRLKLMEVYAELGDREGFARQESELREIGGSAAEIEQLKSRYPGMAQVMAAGVVGGAAATALYAANSGATDEERVVSSTDSLELSDEELDFDFSDLEAELSGEQTPDRSDSDLVLDDFSLDDEPQKPVTETVTEPVFSLEDDLSDFSLDLDDDTKRPVEPPALDEHNEEFLLDDGMNLDRADEDRPVTPAVAEQPESLPSDFDLSLADDEPVQPTQADFAAELERVSAELGELSDELEQSAAAEETSLSDEDALDDEFDFLAGTDEATTKLDLARAYIEMGDNEGAQDILDEVLSEGNDAQQQEARDLMKKLV</sequence>
<dbReference type="AlphaFoldDB" id="A0A917URS3"/>
<feature type="compositionally biased region" description="Low complexity" evidence="1">
    <location>
        <begin position="383"/>
        <end position="407"/>
    </location>
</feature>
<keyword evidence="6" id="KW-1185">Reference proteome</keyword>
<reference evidence="5" key="2">
    <citation type="submission" date="2020-09" db="EMBL/GenBank/DDBJ databases">
        <authorList>
            <person name="Sun Q."/>
            <person name="Ohkuma M."/>
        </authorList>
    </citation>
    <scope>NUCLEOTIDE SEQUENCE</scope>
    <source>
        <strain evidence="5">JCM 30078</strain>
    </source>
</reference>